<evidence type="ECO:0000313" key="3">
    <source>
        <dbReference type="Proteomes" id="UP000675163"/>
    </source>
</evidence>
<keyword evidence="3" id="KW-1185">Reference proteome</keyword>
<feature type="transmembrane region" description="Helical" evidence="1">
    <location>
        <begin position="67"/>
        <end position="86"/>
    </location>
</feature>
<feature type="transmembrane region" description="Helical" evidence="1">
    <location>
        <begin position="206"/>
        <end position="226"/>
    </location>
</feature>
<protein>
    <submittedName>
        <fullName evidence="2">Uncharacterized protein</fullName>
    </submittedName>
</protein>
<dbReference type="EMBL" id="JAFIDA010000001">
    <property type="protein sequence ID" value="MBP1324920.1"/>
    <property type="molecule type" value="Genomic_DNA"/>
</dbReference>
<keyword evidence="1" id="KW-1133">Transmembrane helix</keyword>
<dbReference type="RefSeq" id="WP_209704027.1">
    <property type="nucleotide sequence ID" value="NZ_JAFIDA010000001.1"/>
</dbReference>
<proteinExistence type="predicted"/>
<dbReference type="Proteomes" id="UP000675163">
    <property type="component" value="Unassembled WGS sequence"/>
</dbReference>
<keyword evidence="1" id="KW-0472">Membrane</keyword>
<sequence>MNRHELAAARKIWRARRPVSAGDRAHTVYAAVLLTVICVVPLARALWLGASSPAGVALITAGVAPDAYLAAASMLALLCTGALLLGRIRGPAFLPPFLVHAWGTSPHSKMTIFRRRIIATSIIAGATGAGLALCLGAMLLGHGAITLAGVAWLVSGALCAGLSLPLVWLGGQAFPVAVPFVALGLLGGVVLSTAFPGTAAIAVNGWSAPVVVISMAACALLLYAILPALLNRLTLHDLAHQSAQWATATALIYSFDLPAVSTLYQRNPRLGRHMRAVRLSTHLTWVFFVRDAVGAMRTPGRLLMALTATATAGALLAAPVILGMPAWVMPMTAALLLYAASRVLAQGLIYAADAVSDMPLFGVSDARLIAYHALFPLVTLVGTLITTATLCPVVGSVVGTVAGSASPLYSLASAVFLCGAVLGVRVATSLRGHLPPLLLTPIGSPVGDLSIVTWVIWVGFDLALVLVSGWAAALLPQAPLIAAVVGAAVAALIAARWRSRR</sequence>
<feature type="transmembrane region" description="Helical" evidence="1">
    <location>
        <begin position="26"/>
        <end position="47"/>
    </location>
</feature>
<dbReference type="AlphaFoldDB" id="A0A940PRJ1"/>
<accession>A0A940PRJ1</accession>
<gene>
    <name evidence="2" type="ORF">JOF28_000152</name>
</gene>
<feature type="transmembrane region" description="Helical" evidence="1">
    <location>
        <begin position="478"/>
        <end position="497"/>
    </location>
</feature>
<feature type="transmembrane region" description="Helical" evidence="1">
    <location>
        <begin position="302"/>
        <end position="322"/>
    </location>
</feature>
<feature type="transmembrane region" description="Helical" evidence="1">
    <location>
        <begin position="145"/>
        <end position="169"/>
    </location>
</feature>
<comment type="caution">
    <text evidence="2">The sequence shown here is derived from an EMBL/GenBank/DDBJ whole genome shotgun (WGS) entry which is preliminary data.</text>
</comment>
<name>A0A940PRJ1_9MICO</name>
<feature type="transmembrane region" description="Helical" evidence="1">
    <location>
        <begin position="408"/>
        <end position="428"/>
    </location>
</feature>
<feature type="transmembrane region" description="Helical" evidence="1">
    <location>
        <begin position="328"/>
        <end position="352"/>
    </location>
</feature>
<evidence type="ECO:0000256" key="1">
    <source>
        <dbReference type="SAM" id="Phobius"/>
    </source>
</evidence>
<feature type="transmembrane region" description="Helical" evidence="1">
    <location>
        <begin position="373"/>
        <end position="402"/>
    </location>
</feature>
<feature type="transmembrane region" description="Helical" evidence="1">
    <location>
        <begin position="176"/>
        <end position="194"/>
    </location>
</feature>
<organism evidence="2 3">
    <name type="scientific">Leucobacter exalbidus</name>
    <dbReference type="NCBI Taxonomy" id="662960"/>
    <lineage>
        <taxon>Bacteria</taxon>
        <taxon>Bacillati</taxon>
        <taxon>Actinomycetota</taxon>
        <taxon>Actinomycetes</taxon>
        <taxon>Micrococcales</taxon>
        <taxon>Microbacteriaceae</taxon>
        <taxon>Leucobacter</taxon>
    </lineage>
</organism>
<evidence type="ECO:0000313" key="2">
    <source>
        <dbReference type="EMBL" id="MBP1324920.1"/>
    </source>
</evidence>
<reference evidence="2" key="1">
    <citation type="submission" date="2021-02" db="EMBL/GenBank/DDBJ databases">
        <title>Sequencing the genomes of 1000 actinobacteria strains.</title>
        <authorList>
            <person name="Klenk H.-P."/>
        </authorList>
    </citation>
    <scope>NUCLEOTIDE SEQUENCE</scope>
    <source>
        <strain evidence="2">DSM 22850</strain>
    </source>
</reference>
<feature type="transmembrane region" description="Helical" evidence="1">
    <location>
        <begin position="117"/>
        <end position="139"/>
    </location>
</feature>
<keyword evidence="1" id="KW-0812">Transmembrane</keyword>